<keyword evidence="1" id="KW-0067">ATP-binding</keyword>
<name>A0AAU2V4D5_9ACTN</name>
<protein>
    <submittedName>
        <fullName evidence="1">ATP-binding protein</fullName>
    </submittedName>
</protein>
<reference evidence="1" key="1">
    <citation type="submission" date="2022-10" db="EMBL/GenBank/DDBJ databases">
        <title>The complete genomes of actinobacterial strains from the NBC collection.</title>
        <authorList>
            <person name="Joergensen T.S."/>
            <person name="Alvarez Arevalo M."/>
            <person name="Sterndorff E.B."/>
            <person name="Faurdal D."/>
            <person name="Vuksanovic O."/>
            <person name="Mourched A.-S."/>
            <person name="Charusanti P."/>
            <person name="Shaw S."/>
            <person name="Blin K."/>
            <person name="Weber T."/>
        </authorList>
    </citation>
    <scope>NUCLEOTIDE SEQUENCE</scope>
    <source>
        <strain evidence="1">NBC_00003</strain>
    </source>
</reference>
<proteinExistence type="predicted"/>
<dbReference type="EMBL" id="CP108318">
    <property type="protein sequence ID" value="WTW62290.1"/>
    <property type="molecule type" value="Genomic_DNA"/>
</dbReference>
<dbReference type="InterPro" id="IPR027417">
    <property type="entry name" value="P-loop_NTPase"/>
</dbReference>
<dbReference type="AlphaFoldDB" id="A0AAU2V4D5"/>
<dbReference type="Pfam" id="PF13671">
    <property type="entry name" value="AAA_33"/>
    <property type="match status" value="1"/>
</dbReference>
<evidence type="ECO:0000313" key="1">
    <source>
        <dbReference type="EMBL" id="WTW62290.1"/>
    </source>
</evidence>
<dbReference type="Gene3D" id="3.40.50.300">
    <property type="entry name" value="P-loop containing nucleotide triphosphate hydrolases"/>
    <property type="match status" value="1"/>
</dbReference>
<keyword evidence="1" id="KW-0547">Nucleotide-binding</keyword>
<gene>
    <name evidence="1" type="ORF">OG549_17430</name>
</gene>
<sequence length="201" mass="22826">MLLWINGPYGGGKTQTAYELLRRLPGSAVCDPEHIGFGLHRTLPPGLRTDFQDLRAWREGVREVLDLALRKVEGPVIAPMTLVEPRYFEEIIGRLRAEGGHEVHHFALLADRRLVLRRLSERGLGRGLKRDSFAVRHLDLCLERLSGPEFAEHIHTDELTVPQVADRVAASAGLRPLPNTDGPLRHRLRRTRIGLRHIRFD</sequence>
<organism evidence="1">
    <name type="scientific">Streptomyces sp. NBC_00003</name>
    <dbReference type="NCBI Taxonomy" id="2903608"/>
    <lineage>
        <taxon>Bacteria</taxon>
        <taxon>Bacillati</taxon>
        <taxon>Actinomycetota</taxon>
        <taxon>Actinomycetes</taxon>
        <taxon>Kitasatosporales</taxon>
        <taxon>Streptomycetaceae</taxon>
        <taxon>Streptomyces</taxon>
    </lineage>
</organism>
<dbReference type="SUPFAM" id="SSF52540">
    <property type="entry name" value="P-loop containing nucleoside triphosphate hydrolases"/>
    <property type="match status" value="1"/>
</dbReference>
<dbReference type="GO" id="GO:0005524">
    <property type="term" value="F:ATP binding"/>
    <property type="evidence" value="ECO:0007669"/>
    <property type="project" value="UniProtKB-KW"/>
</dbReference>
<accession>A0AAU2V4D5</accession>